<dbReference type="Pfam" id="PF13231">
    <property type="entry name" value="PMT_2"/>
    <property type="match status" value="1"/>
</dbReference>
<feature type="domain" description="Glycosyltransferase RgtA/B/C/D-like" evidence="9">
    <location>
        <begin position="59"/>
        <end position="237"/>
    </location>
</feature>
<accession>A0A1F7IE22</accession>
<comment type="subcellular location">
    <subcellularLocation>
        <location evidence="1">Cell membrane</location>
        <topology evidence="1">Multi-pass membrane protein</topology>
    </subcellularLocation>
</comment>
<feature type="transmembrane region" description="Helical" evidence="8">
    <location>
        <begin position="221"/>
        <end position="239"/>
    </location>
</feature>
<evidence type="ECO:0000256" key="4">
    <source>
        <dbReference type="ARBA" id="ARBA00022679"/>
    </source>
</evidence>
<dbReference type="AlphaFoldDB" id="A0A1F7IE22"/>
<keyword evidence="2" id="KW-1003">Cell membrane</keyword>
<dbReference type="GO" id="GO:0005886">
    <property type="term" value="C:plasma membrane"/>
    <property type="evidence" value="ECO:0007669"/>
    <property type="project" value="UniProtKB-SubCell"/>
</dbReference>
<dbReference type="PANTHER" id="PTHR33908">
    <property type="entry name" value="MANNOSYLTRANSFERASE YKCB-RELATED"/>
    <property type="match status" value="1"/>
</dbReference>
<dbReference type="GO" id="GO:0016763">
    <property type="term" value="F:pentosyltransferase activity"/>
    <property type="evidence" value="ECO:0007669"/>
    <property type="project" value="TreeGrafter"/>
</dbReference>
<keyword evidence="5 8" id="KW-0812">Transmembrane</keyword>
<dbReference type="PANTHER" id="PTHR33908:SF11">
    <property type="entry name" value="MEMBRANE PROTEIN"/>
    <property type="match status" value="1"/>
</dbReference>
<comment type="caution">
    <text evidence="10">The sequence shown here is derived from an EMBL/GenBank/DDBJ whole genome shotgun (WGS) entry which is preliminary data.</text>
</comment>
<keyword evidence="6 8" id="KW-1133">Transmembrane helix</keyword>
<reference evidence="10 11" key="1">
    <citation type="journal article" date="2016" name="Nat. Commun.">
        <title>Thousands of microbial genomes shed light on interconnected biogeochemical processes in an aquifer system.</title>
        <authorList>
            <person name="Anantharaman K."/>
            <person name="Brown C.T."/>
            <person name="Hug L.A."/>
            <person name="Sharon I."/>
            <person name="Castelle C.J."/>
            <person name="Probst A.J."/>
            <person name="Thomas B.C."/>
            <person name="Singh A."/>
            <person name="Wilkins M.J."/>
            <person name="Karaoz U."/>
            <person name="Brodie E.L."/>
            <person name="Williams K.H."/>
            <person name="Hubbard S.S."/>
            <person name="Banfield J.F."/>
        </authorList>
    </citation>
    <scope>NUCLEOTIDE SEQUENCE [LARGE SCALE GENOMIC DNA]</scope>
</reference>
<feature type="transmembrane region" description="Helical" evidence="8">
    <location>
        <begin position="346"/>
        <end position="367"/>
    </location>
</feature>
<evidence type="ECO:0000256" key="8">
    <source>
        <dbReference type="SAM" id="Phobius"/>
    </source>
</evidence>
<feature type="transmembrane region" description="Helical" evidence="8">
    <location>
        <begin position="86"/>
        <end position="104"/>
    </location>
</feature>
<evidence type="ECO:0000256" key="6">
    <source>
        <dbReference type="ARBA" id="ARBA00022989"/>
    </source>
</evidence>
<feature type="transmembrane region" description="Helical" evidence="8">
    <location>
        <begin position="294"/>
        <end position="315"/>
    </location>
</feature>
<evidence type="ECO:0000259" key="9">
    <source>
        <dbReference type="Pfam" id="PF13231"/>
    </source>
</evidence>
<feature type="transmembrane region" description="Helical" evidence="8">
    <location>
        <begin position="6"/>
        <end position="23"/>
    </location>
</feature>
<organism evidence="10 11">
    <name type="scientific">Candidatus Roizmanbacteria bacterium RIFCSPLOWO2_01_FULL_37_12</name>
    <dbReference type="NCBI Taxonomy" id="1802056"/>
    <lineage>
        <taxon>Bacteria</taxon>
        <taxon>Candidatus Roizmaniibacteriota</taxon>
    </lineage>
</organism>
<dbReference type="EMBL" id="MGAG01000010">
    <property type="protein sequence ID" value="OGK41606.1"/>
    <property type="molecule type" value="Genomic_DNA"/>
</dbReference>
<keyword evidence="7 8" id="KW-0472">Membrane</keyword>
<feature type="transmembrane region" description="Helical" evidence="8">
    <location>
        <begin position="179"/>
        <end position="209"/>
    </location>
</feature>
<evidence type="ECO:0000256" key="3">
    <source>
        <dbReference type="ARBA" id="ARBA00022676"/>
    </source>
</evidence>
<evidence type="ECO:0000313" key="10">
    <source>
        <dbReference type="EMBL" id="OGK41606.1"/>
    </source>
</evidence>
<proteinExistence type="predicted"/>
<feature type="transmembrane region" description="Helical" evidence="8">
    <location>
        <begin position="116"/>
        <end position="135"/>
    </location>
</feature>
<sequence>MKKIVIEILILLLVSSFIIFFQFNRVPKKLSWDEVEFARLALNLENKPYTPYSQLATGHSTLYFYIILGSIKLFGLNNFALRFPSALFGVLNISLFYLIARLVFAKIKYSPRQLVHFAFFPLLLSFILISSRWYFNFARFSFEATFLVFLELSSIYFFLKFILLSFWKVKRVQNRSSILLVFSALFSGLAFLSYYPGRIFFLLPFVFLIFYSQKHLLKRNLVLFFVTFLLIVLPLILYLSSHKDLRIQEQLFLTDKKLTLADKATYIGLNSIKLGYMFTHLGDLNGRHNYPGKALFNPVLGAFFLFGLLVTILNLKNFYNQFFFAFFILSLIPAIFTYPVENPNSLRTFTSVVSSVFFVGNGLTYLLQSEQKSKNLILGVFIFLLGLFFLSSLYDLRTYFLYQKAVFSKAFELNGSIQRILNLKLWEKTGEL</sequence>
<evidence type="ECO:0000256" key="1">
    <source>
        <dbReference type="ARBA" id="ARBA00004651"/>
    </source>
</evidence>
<keyword evidence="4" id="KW-0808">Transferase</keyword>
<dbReference type="InterPro" id="IPR038731">
    <property type="entry name" value="RgtA/B/C-like"/>
</dbReference>
<feature type="transmembrane region" description="Helical" evidence="8">
    <location>
        <begin position="322"/>
        <end position="340"/>
    </location>
</feature>
<name>A0A1F7IE22_9BACT</name>
<protein>
    <recommendedName>
        <fullName evidence="9">Glycosyltransferase RgtA/B/C/D-like domain-containing protein</fullName>
    </recommendedName>
</protein>
<dbReference type="GO" id="GO:0009103">
    <property type="term" value="P:lipopolysaccharide biosynthetic process"/>
    <property type="evidence" value="ECO:0007669"/>
    <property type="project" value="UniProtKB-ARBA"/>
</dbReference>
<evidence type="ECO:0000256" key="5">
    <source>
        <dbReference type="ARBA" id="ARBA00022692"/>
    </source>
</evidence>
<dbReference type="Proteomes" id="UP000177698">
    <property type="component" value="Unassembled WGS sequence"/>
</dbReference>
<evidence type="ECO:0000256" key="7">
    <source>
        <dbReference type="ARBA" id="ARBA00023136"/>
    </source>
</evidence>
<evidence type="ECO:0000313" key="11">
    <source>
        <dbReference type="Proteomes" id="UP000177698"/>
    </source>
</evidence>
<keyword evidence="3" id="KW-0328">Glycosyltransferase</keyword>
<dbReference type="InterPro" id="IPR050297">
    <property type="entry name" value="LipidA_mod_glycosyltrf_83"/>
</dbReference>
<feature type="transmembrane region" description="Helical" evidence="8">
    <location>
        <begin position="376"/>
        <end position="394"/>
    </location>
</feature>
<gene>
    <name evidence="10" type="ORF">A2954_07030</name>
</gene>
<feature type="transmembrane region" description="Helical" evidence="8">
    <location>
        <begin position="62"/>
        <end position="80"/>
    </location>
</feature>
<evidence type="ECO:0000256" key="2">
    <source>
        <dbReference type="ARBA" id="ARBA00022475"/>
    </source>
</evidence>
<feature type="transmembrane region" description="Helical" evidence="8">
    <location>
        <begin position="147"/>
        <end position="167"/>
    </location>
</feature>
<dbReference type="STRING" id="1802056.A2954_07030"/>